<dbReference type="Proteomes" id="UP000886595">
    <property type="component" value="Unassembled WGS sequence"/>
</dbReference>
<comment type="caution">
    <text evidence="2">The sequence shown here is derived from an EMBL/GenBank/DDBJ whole genome shotgun (WGS) entry which is preliminary data.</text>
</comment>
<keyword evidence="1" id="KW-0472">Membrane</keyword>
<protein>
    <submittedName>
        <fullName evidence="2">Uncharacterized protein</fullName>
    </submittedName>
</protein>
<organism evidence="2 3">
    <name type="scientific">Brassica carinata</name>
    <name type="common">Ethiopian mustard</name>
    <name type="synonym">Abyssinian cabbage</name>
    <dbReference type="NCBI Taxonomy" id="52824"/>
    <lineage>
        <taxon>Eukaryota</taxon>
        <taxon>Viridiplantae</taxon>
        <taxon>Streptophyta</taxon>
        <taxon>Embryophyta</taxon>
        <taxon>Tracheophyta</taxon>
        <taxon>Spermatophyta</taxon>
        <taxon>Magnoliopsida</taxon>
        <taxon>eudicotyledons</taxon>
        <taxon>Gunneridae</taxon>
        <taxon>Pentapetalae</taxon>
        <taxon>rosids</taxon>
        <taxon>malvids</taxon>
        <taxon>Brassicales</taxon>
        <taxon>Brassicaceae</taxon>
        <taxon>Brassiceae</taxon>
        <taxon>Brassica</taxon>
    </lineage>
</organism>
<reference evidence="2 3" key="1">
    <citation type="submission" date="2020-02" db="EMBL/GenBank/DDBJ databases">
        <authorList>
            <person name="Ma Q."/>
            <person name="Huang Y."/>
            <person name="Song X."/>
            <person name="Pei D."/>
        </authorList>
    </citation>
    <scope>NUCLEOTIDE SEQUENCE [LARGE SCALE GENOMIC DNA]</scope>
    <source>
        <strain evidence="2">Sxm20200214</strain>
        <tissue evidence="2">Leaf</tissue>
    </source>
</reference>
<accession>A0A8X7VNX9</accession>
<feature type="transmembrane region" description="Helical" evidence="1">
    <location>
        <begin position="72"/>
        <end position="92"/>
    </location>
</feature>
<evidence type="ECO:0000256" key="1">
    <source>
        <dbReference type="SAM" id="Phobius"/>
    </source>
</evidence>
<proteinExistence type="predicted"/>
<sequence>MRPKVGGCKKRSAMLFSPHICSGEDTCNLKIWLLLNLVEELNFMSSQRSIHDVCTDGGVWLSLNLHCRATASLLYVKILVFLPSLVLQVWFFKMFGFRGSKVVSFLCIYPNPQEDLTL</sequence>
<dbReference type="AlphaFoldDB" id="A0A8X7VNX9"/>
<keyword evidence="1" id="KW-0812">Transmembrane</keyword>
<keyword evidence="1" id="KW-1133">Transmembrane helix</keyword>
<evidence type="ECO:0000313" key="2">
    <source>
        <dbReference type="EMBL" id="KAG2314766.1"/>
    </source>
</evidence>
<gene>
    <name evidence="2" type="ORF">Bca52824_017888</name>
</gene>
<dbReference type="EMBL" id="JAAMPC010000004">
    <property type="protein sequence ID" value="KAG2314766.1"/>
    <property type="molecule type" value="Genomic_DNA"/>
</dbReference>
<name>A0A8X7VNX9_BRACI</name>
<keyword evidence="3" id="KW-1185">Reference proteome</keyword>
<evidence type="ECO:0000313" key="3">
    <source>
        <dbReference type="Proteomes" id="UP000886595"/>
    </source>
</evidence>